<sequence length="278" mass="30545">MDLQQIPQADLLDILFDGRNKDYGAYDLRKTYNNRLSRSILTTLAICLLLFIGYTVAGKMHHSTSRPNVTEVYLAAVDPPALKKELPLTIPKPAHVTPPAPTIRIVTTKIVPDDQVRPEDKPQPTEVPDNAHIAAVTNLNATGDDVARPLSNDNGAGPGTGVIEKPVAKDNMEDGIVDIVQIESSYKGGMAAWQRFLLKNFRVPQATEDQSGDVTVVVRFIVDKEGNVSNVEAISGPAELQKEAVRVIRLSGKWEPAIQNGRKVKSYKTQPITIHWEN</sequence>
<accession>A0A8J2XRA8</accession>
<evidence type="ECO:0000313" key="4">
    <source>
        <dbReference type="Proteomes" id="UP000607559"/>
    </source>
</evidence>
<dbReference type="SUPFAM" id="SSF74653">
    <property type="entry name" value="TolA/TonB C-terminal domain"/>
    <property type="match status" value="1"/>
</dbReference>
<proteinExistence type="predicted"/>
<dbReference type="InterPro" id="IPR037682">
    <property type="entry name" value="TonB_C"/>
</dbReference>
<evidence type="ECO:0000313" key="3">
    <source>
        <dbReference type="EMBL" id="GGA88202.1"/>
    </source>
</evidence>
<dbReference type="InterPro" id="IPR051045">
    <property type="entry name" value="TonB-dependent_transducer"/>
</dbReference>
<evidence type="ECO:0000259" key="2">
    <source>
        <dbReference type="Pfam" id="PF03544"/>
    </source>
</evidence>
<organism evidence="3 4">
    <name type="scientific">Puia dinghuensis</name>
    <dbReference type="NCBI Taxonomy" id="1792502"/>
    <lineage>
        <taxon>Bacteria</taxon>
        <taxon>Pseudomonadati</taxon>
        <taxon>Bacteroidota</taxon>
        <taxon>Chitinophagia</taxon>
        <taxon>Chitinophagales</taxon>
        <taxon>Chitinophagaceae</taxon>
        <taxon>Puia</taxon>
    </lineage>
</organism>
<name>A0A8J2XRA8_9BACT</name>
<keyword evidence="1" id="KW-0472">Membrane</keyword>
<dbReference type="GO" id="GO:0098797">
    <property type="term" value="C:plasma membrane protein complex"/>
    <property type="evidence" value="ECO:0007669"/>
    <property type="project" value="TreeGrafter"/>
</dbReference>
<reference evidence="3" key="2">
    <citation type="submission" date="2020-09" db="EMBL/GenBank/DDBJ databases">
        <authorList>
            <person name="Sun Q."/>
            <person name="Zhou Y."/>
        </authorList>
    </citation>
    <scope>NUCLEOTIDE SEQUENCE</scope>
    <source>
        <strain evidence="3">CGMCC 1.15448</strain>
    </source>
</reference>
<feature type="transmembrane region" description="Helical" evidence="1">
    <location>
        <begin position="36"/>
        <end position="57"/>
    </location>
</feature>
<dbReference type="Pfam" id="PF03544">
    <property type="entry name" value="TonB_C"/>
    <property type="match status" value="1"/>
</dbReference>
<dbReference type="PANTHER" id="PTHR33446:SF2">
    <property type="entry name" value="PROTEIN TONB"/>
    <property type="match status" value="1"/>
</dbReference>
<comment type="caution">
    <text evidence="3">The sequence shown here is derived from an EMBL/GenBank/DDBJ whole genome shotgun (WGS) entry which is preliminary data.</text>
</comment>
<feature type="domain" description="TonB C-terminal" evidence="2">
    <location>
        <begin position="214"/>
        <end position="272"/>
    </location>
</feature>
<protein>
    <recommendedName>
        <fullName evidence="2">TonB C-terminal domain-containing protein</fullName>
    </recommendedName>
</protein>
<gene>
    <name evidence="3" type="ORF">GCM10011511_09240</name>
</gene>
<dbReference type="EMBL" id="BMJC01000001">
    <property type="protein sequence ID" value="GGA88202.1"/>
    <property type="molecule type" value="Genomic_DNA"/>
</dbReference>
<keyword evidence="1" id="KW-0812">Transmembrane</keyword>
<dbReference type="GO" id="GO:0055085">
    <property type="term" value="P:transmembrane transport"/>
    <property type="evidence" value="ECO:0007669"/>
    <property type="project" value="InterPro"/>
</dbReference>
<dbReference type="RefSeq" id="WP_188929016.1">
    <property type="nucleotide sequence ID" value="NZ_BMJC01000001.1"/>
</dbReference>
<dbReference type="Gene3D" id="3.30.1150.10">
    <property type="match status" value="1"/>
</dbReference>
<keyword evidence="1" id="KW-1133">Transmembrane helix</keyword>
<dbReference type="Proteomes" id="UP000607559">
    <property type="component" value="Unassembled WGS sequence"/>
</dbReference>
<reference evidence="3" key="1">
    <citation type="journal article" date="2014" name="Int. J. Syst. Evol. Microbiol.">
        <title>Complete genome sequence of Corynebacterium casei LMG S-19264T (=DSM 44701T), isolated from a smear-ripened cheese.</title>
        <authorList>
            <consortium name="US DOE Joint Genome Institute (JGI-PGF)"/>
            <person name="Walter F."/>
            <person name="Albersmeier A."/>
            <person name="Kalinowski J."/>
            <person name="Ruckert C."/>
        </authorList>
    </citation>
    <scope>NUCLEOTIDE SEQUENCE</scope>
    <source>
        <strain evidence="3">CGMCC 1.15448</strain>
    </source>
</reference>
<keyword evidence="4" id="KW-1185">Reference proteome</keyword>
<evidence type="ECO:0000256" key="1">
    <source>
        <dbReference type="SAM" id="Phobius"/>
    </source>
</evidence>
<dbReference type="GO" id="GO:0031992">
    <property type="term" value="F:energy transducer activity"/>
    <property type="evidence" value="ECO:0007669"/>
    <property type="project" value="TreeGrafter"/>
</dbReference>
<dbReference type="AlphaFoldDB" id="A0A8J2XRA8"/>
<dbReference type="PANTHER" id="PTHR33446">
    <property type="entry name" value="PROTEIN TONB-RELATED"/>
    <property type="match status" value="1"/>
</dbReference>